<dbReference type="RefSeq" id="WP_115090253.1">
    <property type="nucleotide sequence ID" value="NZ_CP068107.1"/>
</dbReference>
<keyword evidence="1" id="KW-0812">Transmembrane</keyword>
<organism evidence="2 3">
    <name type="scientific">Myroides odoratus</name>
    <name type="common">Flavobacterium odoratum</name>
    <dbReference type="NCBI Taxonomy" id="256"/>
    <lineage>
        <taxon>Bacteria</taxon>
        <taxon>Pseudomonadati</taxon>
        <taxon>Bacteroidota</taxon>
        <taxon>Flavobacteriia</taxon>
        <taxon>Flavobacteriales</taxon>
        <taxon>Flavobacteriaceae</taxon>
        <taxon>Myroides</taxon>
    </lineage>
</organism>
<name>A0A378RLY5_MYROD</name>
<dbReference type="AlphaFoldDB" id="A0A378RLY5"/>
<keyword evidence="1" id="KW-0472">Membrane</keyword>
<evidence type="ECO:0000313" key="2">
    <source>
        <dbReference type="EMBL" id="STZ27291.1"/>
    </source>
</evidence>
<dbReference type="EMBL" id="UGQL01000001">
    <property type="protein sequence ID" value="STZ27291.1"/>
    <property type="molecule type" value="Genomic_DNA"/>
</dbReference>
<dbReference type="Pfam" id="PF25589">
    <property type="entry name" value="DUF7935"/>
    <property type="match status" value="1"/>
</dbReference>
<keyword evidence="1" id="KW-1133">Transmembrane helix</keyword>
<proteinExistence type="predicted"/>
<evidence type="ECO:0000313" key="3">
    <source>
        <dbReference type="Proteomes" id="UP000255024"/>
    </source>
</evidence>
<dbReference type="InterPro" id="IPR057695">
    <property type="entry name" value="DUF7935"/>
</dbReference>
<reference evidence="2 3" key="1">
    <citation type="submission" date="2018-06" db="EMBL/GenBank/DDBJ databases">
        <authorList>
            <consortium name="Pathogen Informatics"/>
            <person name="Doyle S."/>
        </authorList>
    </citation>
    <scope>NUCLEOTIDE SEQUENCE [LARGE SCALE GENOMIC DNA]</scope>
    <source>
        <strain evidence="2 3">NCTC11179</strain>
    </source>
</reference>
<protein>
    <submittedName>
        <fullName evidence="2">Uncharacterized protein</fullName>
    </submittedName>
</protein>
<gene>
    <name evidence="2" type="ORF">NCTC11179_00826</name>
</gene>
<sequence length="177" mass="20259">MNLNFILTSLQYVLPALIVAGLAYVFFQKILEKQAQRDRFILAQLSNKETGIDTKALKLQACERLVIYAERSDLKKLILRVQPLSTDTQSYAHLLVQHLEQEYEYNVTQQLYVSPELWAIVVHTKNALITTIQQTSKLPEATSAMLYQNLLLNESLKIQNKVDILLRAIKEETAANL</sequence>
<evidence type="ECO:0000256" key="1">
    <source>
        <dbReference type="SAM" id="Phobius"/>
    </source>
</evidence>
<dbReference type="Proteomes" id="UP000255024">
    <property type="component" value="Unassembled WGS sequence"/>
</dbReference>
<feature type="transmembrane region" description="Helical" evidence="1">
    <location>
        <begin position="6"/>
        <end position="27"/>
    </location>
</feature>
<accession>A0A378RLY5</accession>
<keyword evidence="3" id="KW-1185">Reference proteome</keyword>